<comment type="similarity">
    <text evidence="7">Belongs to the Nudix hydrolase family.</text>
</comment>
<dbReference type="GO" id="GO:0010945">
    <property type="term" value="F:coenzyme A diphosphatase activity"/>
    <property type="evidence" value="ECO:0007669"/>
    <property type="project" value="InterPro"/>
</dbReference>
<sequence>MPYPFNQACRTEIADRVAAFRRLPKDAAGQALKQAAVAIVLVEAGEASGETAFLLTRRATGLRSHGGQWALPGGRCDAGETPAEAALRELDEEIGLKLGAADVLGVLDDYPTRSGYLVTPVVAWAVGSAALRLNREEVSSVHRIPLAEIMRPDVVDFTTIPESRRQVVRMAISGDIIHAPTAALIYQFREVLAGRATRVNDLEQPLFAWR</sequence>
<name>A0A4D7B7K3_9HYPH</name>
<reference evidence="9 10" key="1">
    <citation type="submission" date="2019-04" db="EMBL/GenBank/DDBJ databases">
        <title>Phreatobacter aquaticus sp. nov.</title>
        <authorList>
            <person name="Choi A."/>
        </authorList>
    </citation>
    <scope>NUCLEOTIDE SEQUENCE [LARGE SCALE GENOMIC DNA]</scope>
    <source>
        <strain evidence="9 10">KCTC 52518</strain>
    </source>
</reference>
<dbReference type="PROSITE" id="PS00893">
    <property type="entry name" value="NUDIX_BOX"/>
    <property type="match status" value="1"/>
</dbReference>
<dbReference type="SUPFAM" id="SSF55811">
    <property type="entry name" value="Nudix"/>
    <property type="match status" value="1"/>
</dbReference>
<dbReference type="Proteomes" id="UP000298781">
    <property type="component" value="Chromosome"/>
</dbReference>
<evidence type="ECO:0000259" key="8">
    <source>
        <dbReference type="PROSITE" id="PS51462"/>
    </source>
</evidence>
<evidence type="ECO:0000313" key="9">
    <source>
        <dbReference type="EMBL" id="QCI69244.1"/>
    </source>
</evidence>
<dbReference type="InterPro" id="IPR020476">
    <property type="entry name" value="Nudix_hydrolase"/>
</dbReference>
<dbReference type="PANTHER" id="PTHR12992:SF11">
    <property type="entry name" value="MITOCHONDRIAL COENZYME A DIPHOSPHATASE NUDT8"/>
    <property type="match status" value="1"/>
</dbReference>
<dbReference type="Pfam" id="PF00293">
    <property type="entry name" value="NUDIX"/>
    <property type="match status" value="1"/>
</dbReference>
<dbReference type="PANTHER" id="PTHR12992">
    <property type="entry name" value="NUDIX HYDROLASE"/>
    <property type="match status" value="1"/>
</dbReference>
<dbReference type="EMBL" id="CP039690">
    <property type="protein sequence ID" value="QCI69244.1"/>
    <property type="molecule type" value="Genomic_DNA"/>
</dbReference>
<dbReference type="GO" id="GO:0046872">
    <property type="term" value="F:metal ion binding"/>
    <property type="evidence" value="ECO:0007669"/>
    <property type="project" value="UniProtKB-KW"/>
</dbReference>
<accession>A0A4D7B7K3</accession>
<dbReference type="InterPro" id="IPR020084">
    <property type="entry name" value="NUDIX_hydrolase_CS"/>
</dbReference>
<keyword evidence="6" id="KW-0464">Manganese</keyword>
<evidence type="ECO:0000256" key="7">
    <source>
        <dbReference type="RuleBase" id="RU003476"/>
    </source>
</evidence>
<dbReference type="KEGG" id="pstg:E8M01_15240"/>
<organism evidence="9 10">
    <name type="scientific">Phreatobacter stygius</name>
    <dbReference type="NCBI Taxonomy" id="1940610"/>
    <lineage>
        <taxon>Bacteria</taxon>
        <taxon>Pseudomonadati</taxon>
        <taxon>Pseudomonadota</taxon>
        <taxon>Alphaproteobacteria</taxon>
        <taxon>Hyphomicrobiales</taxon>
        <taxon>Phreatobacteraceae</taxon>
        <taxon>Phreatobacter</taxon>
    </lineage>
</organism>
<dbReference type="InterPro" id="IPR045121">
    <property type="entry name" value="CoAse"/>
</dbReference>
<proteinExistence type="inferred from homology"/>
<keyword evidence="3" id="KW-0479">Metal-binding</keyword>
<dbReference type="OrthoDB" id="9761969at2"/>
<dbReference type="PRINTS" id="PR00502">
    <property type="entry name" value="NUDIXFAMILY"/>
</dbReference>
<evidence type="ECO:0000313" key="10">
    <source>
        <dbReference type="Proteomes" id="UP000298781"/>
    </source>
</evidence>
<dbReference type="RefSeq" id="WP_136964650.1">
    <property type="nucleotide sequence ID" value="NZ_CP039690.1"/>
</dbReference>
<dbReference type="CDD" id="cd03426">
    <property type="entry name" value="NUDIX_CoAse_Nudt7"/>
    <property type="match status" value="1"/>
</dbReference>
<evidence type="ECO:0000256" key="6">
    <source>
        <dbReference type="ARBA" id="ARBA00023211"/>
    </source>
</evidence>
<dbReference type="Gene3D" id="3.90.79.10">
    <property type="entry name" value="Nucleoside Triphosphate Pyrophosphohydrolase"/>
    <property type="match status" value="1"/>
</dbReference>
<keyword evidence="5" id="KW-0460">Magnesium</keyword>
<keyword evidence="4 7" id="KW-0378">Hydrolase</keyword>
<comment type="cofactor">
    <cofactor evidence="2">
        <name>Mg(2+)</name>
        <dbReference type="ChEBI" id="CHEBI:18420"/>
    </cofactor>
</comment>
<keyword evidence="10" id="KW-1185">Reference proteome</keyword>
<comment type="cofactor">
    <cofactor evidence="1">
        <name>Mn(2+)</name>
        <dbReference type="ChEBI" id="CHEBI:29035"/>
    </cofactor>
</comment>
<evidence type="ECO:0000256" key="2">
    <source>
        <dbReference type="ARBA" id="ARBA00001946"/>
    </source>
</evidence>
<dbReference type="InterPro" id="IPR015797">
    <property type="entry name" value="NUDIX_hydrolase-like_dom_sf"/>
</dbReference>
<evidence type="ECO:0000256" key="4">
    <source>
        <dbReference type="ARBA" id="ARBA00022801"/>
    </source>
</evidence>
<dbReference type="InterPro" id="IPR000086">
    <property type="entry name" value="NUDIX_hydrolase_dom"/>
</dbReference>
<feature type="domain" description="Nudix hydrolase" evidence="8">
    <location>
        <begin position="32"/>
        <end position="168"/>
    </location>
</feature>
<gene>
    <name evidence="9" type="ORF">E8M01_15240</name>
</gene>
<evidence type="ECO:0000256" key="1">
    <source>
        <dbReference type="ARBA" id="ARBA00001936"/>
    </source>
</evidence>
<dbReference type="AlphaFoldDB" id="A0A4D7B7K3"/>
<evidence type="ECO:0000256" key="5">
    <source>
        <dbReference type="ARBA" id="ARBA00022842"/>
    </source>
</evidence>
<evidence type="ECO:0000256" key="3">
    <source>
        <dbReference type="ARBA" id="ARBA00022723"/>
    </source>
</evidence>
<protein>
    <submittedName>
        <fullName evidence="9">CoA pyrophosphatase</fullName>
    </submittedName>
</protein>
<dbReference type="PROSITE" id="PS51462">
    <property type="entry name" value="NUDIX"/>
    <property type="match status" value="1"/>
</dbReference>